<organism evidence="1 2">
    <name type="scientific">Eumeta variegata</name>
    <name type="common">Bagworm moth</name>
    <name type="synonym">Eumeta japonica</name>
    <dbReference type="NCBI Taxonomy" id="151549"/>
    <lineage>
        <taxon>Eukaryota</taxon>
        <taxon>Metazoa</taxon>
        <taxon>Ecdysozoa</taxon>
        <taxon>Arthropoda</taxon>
        <taxon>Hexapoda</taxon>
        <taxon>Insecta</taxon>
        <taxon>Pterygota</taxon>
        <taxon>Neoptera</taxon>
        <taxon>Endopterygota</taxon>
        <taxon>Lepidoptera</taxon>
        <taxon>Glossata</taxon>
        <taxon>Ditrysia</taxon>
        <taxon>Tineoidea</taxon>
        <taxon>Psychidae</taxon>
        <taxon>Oiketicinae</taxon>
        <taxon>Eumeta</taxon>
    </lineage>
</organism>
<proteinExistence type="predicted"/>
<evidence type="ECO:0000313" key="1">
    <source>
        <dbReference type="EMBL" id="GBO99207.1"/>
    </source>
</evidence>
<name>A0A4C1SDD4_EUMVA</name>
<accession>A0A4C1SDD4</accession>
<dbReference type="EMBL" id="BGZK01000002">
    <property type="protein sequence ID" value="GBO99207.1"/>
    <property type="molecule type" value="Genomic_DNA"/>
</dbReference>
<keyword evidence="2" id="KW-1185">Reference proteome</keyword>
<dbReference type="AlphaFoldDB" id="A0A4C1SDD4"/>
<comment type="caution">
    <text evidence="1">The sequence shown here is derived from an EMBL/GenBank/DDBJ whole genome shotgun (WGS) entry which is preliminary data.</text>
</comment>
<gene>
    <name evidence="1" type="ORF">EVAR_501_1</name>
</gene>
<evidence type="ECO:0000313" key="2">
    <source>
        <dbReference type="Proteomes" id="UP000299102"/>
    </source>
</evidence>
<dbReference type="Proteomes" id="UP000299102">
    <property type="component" value="Unassembled WGS sequence"/>
</dbReference>
<sequence length="219" mass="24321">MILQYSKTGGGLLVVVTKESRGRFFVLFSERPRRRPHLANDGRAEKTIIKNFVFCTLKFDTESGKRALLFYADPNNSTVAFEYNLPYVNRRISICPRFDSPFPLPAKQRGSYQIGAPFARRPDPARGISVLVDSRLYSVISRKAVALMIPISTSFSSFLQTCSLQATGFNHSIAEAYPLFSVRSTSLGLMPPLASLARGPLTAVRDRGLIVLSEAERVV</sequence>
<protein>
    <submittedName>
        <fullName evidence="1">Uncharacterized protein</fullName>
    </submittedName>
</protein>
<reference evidence="1 2" key="1">
    <citation type="journal article" date="2019" name="Commun. Biol.">
        <title>The bagworm genome reveals a unique fibroin gene that provides high tensile strength.</title>
        <authorList>
            <person name="Kono N."/>
            <person name="Nakamura H."/>
            <person name="Ohtoshi R."/>
            <person name="Tomita M."/>
            <person name="Numata K."/>
            <person name="Arakawa K."/>
        </authorList>
    </citation>
    <scope>NUCLEOTIDE SEQUENCE [LARGE SCALE GENOMIC DNA]</scope>
</reference>